<keyword evidence="2" id="KW-0229">DNA integration</keyword>
<dbReference type="SUPFAM" id="SSF56349">
    <property type="entry name" value="DNA breaking-rejoining enzymes"/>
    <property type="match status" value="1"/>
</dbReference>
<dbReference type="InterPro" id="IPR050808">
    <property type="entry name" value="Phage_Integrase"/>
</dbReference>
<evidence type="ECO:0000256" key="5">
    <source>
        <dbReference type="SAM" id="MobiDB-lite"/>
    </source>
</evidence>
<evidence type="ECO:0000256" key="4">
    <source>
        <dbReference type="ARBA" id="ARBA00023172"/>
    </source>
</evidence>
<dbReference type="Proteomes" id="UP000587586">
    <property type="component" value="Unassembled WGS sequence"/>
</dbReference>
<reference evidence="8" key="1">
    <citation type="submission" date="2020-06" db="EMBL/GenBank/DDBJ databases">
        <title>Draft genomic sequecing of Geomonas sp. Red745.</title>
        <authorList>
            <person name="Itoh H."/>
            <person name="Xu Z.X."/>
            <person name="Ushijima N."/>
            <person name="Masuda Y."/>
            <person name="Shiratori Y."/>
            <person name="Senoo K."/>
        </authorList>
    </citation>
    <scope>NUCLEOTIDE SEQUENCE [LARGE SCALE GENOMIC DNA]</scope>
    <source>
        <strain evidence="8">Red745</strain>
    </source>
</reference>
<evidence type="ECO:0000313" key="7">
    <source>
        <dbReference type="EMBL" id="GFO68693.1"/>
    </source>
</evidence>
<dbReference type="GO" id="GO:0015074">
    <property type="term" value="P:DNA integration"/>
    <property type="evidence" value="ECO:0007669"/>
    <property type="project" value="UniProtKB-KW"/>
</dbReference>
<dbReference type="PROSITE" id="PS51898">
    <property type="entry name" value="TYR_RECOMBINASE"/>
    <property type="match status" value="1"/>
</dbReference>
<dbReference type="PANTHER" id="PTHR30629">
    <property type="entry name" value="PROPHAGE INTEGRASE"/>
    <property type="match status" value="1"/>
</dbReference>
<proteinExistence type="inferred from homology"/>
<comment type="caution">
    <text evidence="7">The sequence shown here is derived from an EMBL/GenBank/DDBJ whole genome shotgun (WGS) entry which is preliminary data.</text>
</comment>
<keyword evidence="8" id="KW-1185">Reference proteome</keyword>
<keyword evidence="4" id="KW-0233">DNA recombination</keyword>
<dbReference type="PANTHER" id="PTHR30629:SF2">
    <property type="entry name" value="PROPHAGE INTEGRASE INTS-RELATED"/>
    <property type="match status" value="1"/>
</dbReference>
<protein>
    <submittedName>
        <fullName evidence="7">Integrase</fullName>
    </submittedName>
</protein>
<dbReference type="Gene3D" id="3.30.160.390">
    <property type="entry name" value="Integrase, DNA-binding domain"/>
    <property type="match status" value="1"/>
</dbReference>
<dbReference type="InterPro" id="IPR010998">
    <property type="entry name" value="Integrase_recombinase_N"/>
</dbReference>
<dbReference type="InterPro" id="IPR011010">
    <property type="entry name" value="DNA_brk_join_enz"/>
</dbReference>
<evidence type="ECO:0000256" key="2">
    <source>
        <dbReference type="ARBA" id="ARBA00022908"/>
    </source>
</evidence>
<evidence type="ECO:0000256" key="1">
    <source>
        <dbReference type="ARBA" id="ARBA00008857"/>
    </source>
</evidence>
<sequence>MPTKRLTATAVGNLKGEPGKQVNYFDTKLTGFGVRVSASTATYFVQCRCKSRKSPTGNRLEVRETLGKVRRDEHGNVDSAQYDEVCKRAKKILDDAENDVIPEDRRREAEAHRQEEARTRKIEEAKDVTLAALFDRYLAMKEAKGKLKASTVGQYRQSMETHFADWMERPAREITGSMVEARHIEIGRGKIQQKYTTPKGNERKGQRGGKGAADAAMRVLRAVLSYGGAVYDDVFLKNPVSILSKTDGWYKLDRRESYISTEQLKPWFEGLKKLDTVRTRTVLTLGIFTGARKNEILRLKWSDVDLDQGVATFRETKNGKILVVPVAQYALDVLKAHKENFYSGPEGFIFPSYGVTGHLRDPRKSLEKVTQESGVNFMLHDFRRTFLTFCNALKVPAWTQKRLVNHAKPADVTEGYVQHEMDFLRQDVEAVAAYILEHAGLNGTAPETDNGGEAGKVVNLEDRRQKRNAA</sequence>
<dbReference type="Gene3D" id="1.10.150.130">
    <property type="match status" value="1"/>
</dbReference>
<dbReference type="RefSeq" id="WP_183361246.1">
    <property type="nucleotide sequence ID" value="NZ_BLXZ01000004.1"/>
</dbReference>
<dbReference type="InterPro" id="IPR002104">
    <property type="entry name" value="Integrase_catalytic"/>
</dbReference>
<accession>A0A6V8NAY3</accession>
<comment type="similarity">
    <text evidence="1">Belongs to the 'phage' integrase family.</text>
</comment>
<evidence type="ECO:0000313" key="8">
    <source>
        <dbReference type="Proteomes" id="UP000587586"/>
    </source>
</evidence>
<keyword evidence="3" id="KW-0238">DNA-binding</keyword>
<dbReference type="GO" id="GO:0003677">
    <property type="term" value="F:DNA binding"/>
    <property type="evidence" value="ECO:0007669"/>
    <property type="project" value="UniProtKB-KW"/>
</dbReference>
<feature type="domain" description="Tyr recombinase" evidence="6">
    <location>
        <begin position="254"/>
        <end position="429"/>
    </location>
</feature>
<dbReference type="InterPro" id="IPR038488">
    <property type="entry name" value="Integrase_DNA-bd_sf"/>
</dbReference>
<gene>
    <name evidence="7" type="ORF">GMLC_22720</name>
</gene>
<dbReference type="GO" id="GO:0006310">
    <property type="term" value="P:DNA recombination"/>
    <property type="evidence" value="ECO:0007669"/>
    <property type="project" value="UniProtKB-KW"/>
</dbReference>
<dbReference type="Gene3D" id="1.10.443.10">
    <property type="entry name" value="Intergrase catalytic core"/>
    <property type="match status" value="1"/>
</dbReference>
<dbReference type="Pfam" id="PF00589">
    <property type="entry name" value="Phage_integrase"/>
    <property type="match status" value="1"/>
</dbReference>
<dbReference type="AlphaFoldDB" id="A0A6V8NAY3"/>
<dbReference type="EMBL" id="BLXZ01000004">
    <property type="protein sequence ID" value="GFO68693.1"/>
    <property type="molecule type" value="Genomic_DNA"/>
</dbReference>
<evidence type="ECO:0000256" key="3">
    <source>
        <dbReference type="ARBA" id="ARBA00023125"/>
    </source>
</evidence>
<organism evidence="7 8">
    <name type="scientific">Geomonas limicola</name>
    <dbReference type="NCBI Taxonomy" id="2740186"/>
    <lineage>
        <taxon>Bacteria</taxon>
        <taxon>Pseudomonadati</taxon>
        <taxon>Thermodesulfobacteriota</taxon>
        <taxon>Desulfuromonadia</taxon>
        <taxon>Geobacterales</taxon>
        <taxon>Geobacteraceae</taxon>
        <taxon>Geomonas</taxon>
    </lineage>
</organism>
<feature type="region of interest" description="Disordered" evidence="5">
    <location>
        <begin position="442"/>
        <end position="470"/>
    </location>
</feature>
<name>A0A6V8NAY3_9BACT</name>
<dbReference type="InterPro" id="IPR013762">
    <property type="entry name" value="Integrase-like_cat_sf"/>
</dbReference>
<evidence type="ECO:0000259" key="6">
    <source>
        <dbReference type="PROSITE" id="PS51898"/>
    </source>
</evidence>